<evidence type="ECO:0000313" key="3">
    <source>
        <dbReference type="Proteomes" id="UP000011910"/>
    </source>
</evidence>
<feature type="domain" description="7(1) septoil knot" evidence="1">
    <location>
        <begin position="34"/>
        <end position="116"/>
    </location>
</feature>
<proteinExistence type="predicted"/>
<evidence type="ECO:0000313" key="2">
    <source>
        <dbReference type="EMBL" id="EMR03645.1"/>
    </source>
</evidence>
<dbReference type="RefSeq" id="WP_009194642.1">
    <property type="nucleotide sequence ID" value="NZ_AODQ01000021.1"/>
</dbReference>
<dbReference type="AlphaFoldDB" id="M7NPK1"/>
<protein>
    <recommendedName>
        <fullName evidence="1">7(1) septoil knot domain-containing protein</fullName>
    </recommendedName>
</protein>
<evidence type="ECO:0000259" key="1">
    <source>
        <dbReference type="Pfam" id="PF19647"/>
    </source>
</evidence>
<keyword evidence="3" id="KW-1185">Reference proteome</keyword>
<gene>
    <name evidence="2" type="ORF">ADICEAN_01242</name>
</gene>
<dbReference type="EMBL" id="AODQ01000021">
    <property type="protein sequence ID" value="EMR03645.1"/>
    <property type="molecule type" value="Genomic_DNA"/>
</dbReference>
<sequence>MMHPLVILYVWLLGAVPAPEAAPLPAARDICQLKGSVYVTDNPQEAHFRVYIEEYESSAKLLVYSEENRLFADQPGLWHFTDKPAFANFKIYLAESRAFADFTIAYTDVASFAGCR</sequence>
<dbReference type="eggNOG" id="ENOG503396W">
    <property type="taxonomic scope" value="Bacteria"/>
</dbReference>
<organism evidence="2 3">
    <name type="scientific">Cesiribacter andamanensis AMV16</name>
    <dbReference type="NCBI Taxonomy" id="1279009"/>
    <lineage>
        <taxon>Bacteria</taxon>
        <taxon>Pseudomonadati</taxon>
        <taxon>Bacteroidota</taxon>
        <taxon>Cytophagia</taxon>
        <taxon>Cytophagales</taxon>
        <taxon>Cesiribacteraceae</taxon>
        <taxon>Cesiribacter</taxon>
    </lineage>
</organism>
<dbReference type="STRING" id="1279009.ADICEAN_01242"/>
<accession>M7NPK1</accession>
<dbReference type="Proteomes" id="UP000011910">
    <property type="component" value="Unassembled WGS sequence"/>
</dbReference>
<reference evidence="2 3" key="1">
    <citation type="journal article" date="2013" name="Genome Announc.">
        <title>Draft Genome Sequence of Cesiribacter andamanensis Strain AMV16T, Isolated from a Soil Sample from a Mud Volcano in the Andaman Islands, India.</title>
        <authorList>
            <person name="Shivaji S."/>
            <person name="Ara S."/>
            <person name="Begum Z."/>
            <person name="Srinivas T.N."/>
            <person name="Singh A."/>
            <person name="Kumar Pinnaka A."/>
        </authorList>
    </citation>
    <scope>NUCLEOTIDE SEQUENCE [LARGE SCALE GENOMIC DNA]</scope>
    <source>
        <strain evidence="2 3">AMV16</strain>
    </source>
</reference>
<dbReference type="OrthoDB" id="884238at2"/>
<dbReference type="Pfam" id="PF19647">
    <property type="entry name" value="Septknot"/>
    <property type="match status" value="1"/>
</dbReference>
<name>M7NPK1_9BACT</name>
<comment type="caution">
    <text evidence="2">The sequence shown here is derived from an EMBL/GenBank/DDBJ whole genome shotgun (WGS) entry which is preliminary data.</text>
</comment>
<dbReference type="InterPro" id="IPR046148">
    <property type="entry name" value="Septknot"/>
</dbReference>